<evidence type="ECO:0000313" key="2">
    <source>
        <dbReference type="EMBL" id="TGO08588.1"/>
    </source>
</evidence>
<proteinExistence type="predicted"/>
<organism evidence="2 3">
    <name type="scientific">Botrytis tulipae</name>
    <dbReference type="NCBI Taxonomy" id="87230"/>
    <lineage>
        <taxon>Eukaryota</taxon>
        <taxon>Fungi</taxon>
        <taxon>Dikarya</taxon>
        <taxon>Ascomycota</taxon>
        <taxon>Pezizomycotina</taxon>
        <taxon>Leotiomycetes</taxon>
        <taxon>Helotiales</taxon>
        <taxon>Sclerotiniaceae</taxon>
        <taxon>Botrytis</taxon>
    </lineage>
</organism>
<name>A0A4Z1EDX4_9HELO</name>
<protein>
    <submittedName>
        <fullName evidence="2">Uncharacterized protein</fullName>
    </submittedName>
</protein>
<dbReference type="EMBL" id="PQXH01000201">
    <property type="protein sequence ID" value="TGO08588.1"/>
    <property type="molecule type" value="Genomic_DNA"/>
</dbReference>
<reference evidence="2 3" key="1">
    <citation type="submission" date="2017-12" db="EMBL/GenBank/DDBJ databases">
        <title>Comparative genomics of Botrytis spp.</title>
        <authorList>
            <person name="Valero-Jimenez C.A."/>
            <person name="Tapia P."/>
            <person name="Veloso J."/>
            <person name="Silva-Moreno E."/>
            <person name="Staats M."/>
            <person name="Valdes J.H."/>
            <person name="Van Kan J.A.L."/>
        </authorList>
    </citation>
    <scope>NUCLEOTIDE SEQUENCE [LARGE SCALE GENOMIC DNA]</scope>
    <source>
        <strain evidence="2 3">Bt9001</strain>
    </source>
</reference>
<dbReference type="Proteomes" id="UP000297777">
    <property type="component" value="Unassembled WGS sequence"/>
</dbReference>
<sequence length="294" mass="33274">MKKLYVKSQVIYVSKYTRKSLWLGLDEESSYDVKPFCTTKLYGNGAGRGGSCRRYPLCVCAAAAAAPAAAPAAIRLFAPPQLPSNTRTLLTSSTLNQQRLIIYVMVHCTAGGVPPTKNQYIKIIEEVEKYIKVYQQDSQEWVAADQIARRIDFASPGGDRDWSGAGKGKTLDEWTKRNGVRILHPRRYAVNDSRIRQIQEWVNAIKPRLAGMSGRGDIPLKFSLTYIGSTIAENRRKYENQGPNLLNKLRHWNRFESSGVTGDWSSIFNEKKLEKRTKKMSQDSLGRRSRSMYD</sequence>
<comment type="caution">
    <text evidence="2">The sequence shown here is derived from an EMBL/GenBank/DDBJ whole genome shotgun (WGS) entry which is preliminary data.</text>
</comment>
<evidence type="ECO:0000313" key="3">
    <source>
        <dbReference type="Proteomes" id="UP000297777"/>
    </source>
</evidence>
<accession>A0A4Z1EDX4</accession>
<dbReference type="OrthoDB" id="3563264at2759"/>
<evidence type="ECO:0000256" key="1">
    <source>
        <dbReference type="SAM" id="MobiDB-lite"/>
    </source>
</evidence>
<feature type="region of interest" description="Disordered" evidence="1">
    <location>
        <begin position="275"/>
        <end position="294"/>
    </location>
</feature>
<gene>
    <name evidence="2" type="ORF">BTUL_0201g00020</name>
</gene>
<keyword evidence="3" id="KW-1185">Reference proteome</keyword>
<dbReference type="AlphaFoldDB" id="A0A4Z1EDX4"/>